<evidence type="ECO:0000256" key="7">
    <source>
        <dbReference type="ARBA" id="ARBA00022692"/>
    </source>
</evidence>
<evidence type="ECO:0000256" key="2">
    <source>
        <dbReference type="ARBA" id="ARBA00005073"/>
    </source>
</evidence>
<comment type="subunit">
    <text evidence="14">Homodimer.</text>
</comment>
<keyword evidence="9 14" id="KW-1133">Transmembrane helix</keyword>
<name>A0A4Y3TX73_9PROT</name>
<comment type="cofactor">
    <cofactor evidence="14 15">
        <name>heme b</name>
        <dbReference type="ChEBI" id="CHEBI:60344"/>
    </cofactor>
    <text evidence="14 15">Binds 1 heme b (iron(II)-protoporphyrin IX) group per subunit.</text>
</comment>
<feature type="transmembrane region" description="Helical" evidence="14">
    <location>
        <begin position="58"/>
        <end position="79"/>
    </location>
</feature>
<dbReference type="GO" id="GO:0006782">
    <property type="term" value="P:protoporphyrinogen IX biosynthetic process"/>
    <property type="evidence" value="ECO:0007669"/>
    <property type="project" value="UniProtKB-UniRule"/>
</dbReference>
<gene>
    <name evidence="16" type="ORF">APE01nite_13870</name>
</gene>
<keyword evidence="17" id="KW-1185">Reference proteome</keyword>
<dbReference type="NCBIfam" id="TIGR00701">
    <property type="entry name" value="protoporphyrinogen oxidase HemJ"/>
    <property type="match status" value="1"/>
</dbReference>
<keyword evidence="12 14" id="KW-0472">Membrane</keyword>
<dbReference type="PANTHER" id="PTHR40255:SF1">
    <property type="entry name" value="PROTOPORPHYRINOGEN IX OXIDASE"/>
    <property type="match status" value="1"/>
</dbReference>
<accession>A0A4Y3TX73</accession>
<evidence type="ECO:0000256" key="6">
    <source>
        <dbReference type="ARBA" id="ARBA00022617"/>
    </source>
</evidence>
<feature type="binding site" description="axial binding residue" evidence="14">
    <location>
        <position position="94"/>
    </location>
    <ligand>
        <name>heme</name>
        <dbReference type="ChEBI" id="CHEBI:30413"/>
    </ligand>
    <ligandPart>
        <name>Fe</name>
        <dbReference type="ChEBI" id="CHEBI:18248"/>
    </ligandPart>
</feature>
<keyword evidence="7 14" id="KW-0812">Transmembrane</keyword>
<evidence type="ECO:0000256" key="13">
    <source>
        <dbReference type="ARBA" id="ARBA00048390"/>
    </source>
</evidence>
<keyword evidence="8 14" id="KW-0479">Metal-binding</keyword>
<proteinExistence type="inferred from homology"/>
<evidence type="ECO:0000313" key="17">
    <source>
        <dbReference type="Proteomes" id="UP000317730"/>
    </source>
</evidence>
<feature type="transmembrane region" description="Helical" evidence="14">
    <location>
        <begin position="91"/>
        <end position="108"/>
    </location>
</feature>
<dbReference type="GO" id="GO:0070818">
    <property type="term" value="F:protoporphyrinogen oxidase activity"/>
    <property type="evidence" value="ECO:0007669"/>
    <property type="project" value="UniProtKB-UniRule"/>
</dbReference>
<keyword evidence="5 14" id="KW-1003">Cell membrane</keyword>
<evidence type="ECO:0000256" key="15">
    <source>
        <dbReference type="PIRNR" id="PIRNR004638"/>
    </source>
</evidence>
<comment type="caution">
    <text evidence="16">The sequence shown here is derived from an EMBL/GenBank/DDBJ whole genome shotgun (WGS) entry which is preliminary data.</text>
</comment>
<dbReference type="PANTHER" id="PTHR40255">
    <property type="entry name" value="UPF0093 MEMBRANE PROTEIN SLR1790"/>
    <property type="match status" value="1"/>
</dbReference>
<comment type="pathway">
    <text evidence="2 14 15">Porphyrin-containing compound metabolism; protoporphyrin-IX biosynthesis; protoporphyrin-IX from protoporphyrinogen-IX: step 1/1.</text>
</comment>
<evidence type="ECO:0000256" key="9">
    <source>
        <dbReference type="ARBA" id="ARBA00022989"/>
    </source>
</evidence>
<evidence type="ECO:0000313" key="16">
    <source>
        <dbReference type="EMBL" id="GEB85590.1"/>
    </source>
</evidence>
<feature type="transmembrane region" description="Helical" evidence="14">
    <location>
        <begin position="129"/>
        <end position="147"/>
    </location>
</feature>
<feature type="binding site" description="axial binding residue" evidence="14">
    <location>
        <position position="17"/>
    </location>
    <ligand>
        <name>heme</name>
        <dbReference type="ChEBI" id="CHEBI:30413"/>
    </ligand>
    <ligandPart>
        <name>Fe</name>
        <dbReference type="ChEBI" id="CHEBI:18248"/>
    </ligandPart>
</feature>
<dbReference type="InterPro" id="IPR005265">
    <property type="entry name" value="HemJ-like"/>
</dbReference>
<comment type="subcellular location">
    <subcellularLocation>
        <location evidence="1 14">Cell membrane</location>
        <topology evidence="1 14">Multi-pass membrane protein</topology>
    </subcellularLocation>
</comment>
<dbReference type="EC" id="1.3.99.-" evidence="14 15"/>
<dbReference type="RefSeq" id="WP_141375975.1">
    <property type="nucleotide sequence ID" value="NZ_BAPL01000005.1"/>
</dbReference>
<dbReference type="HAMAP" id="MF_02239">
    <property type="entry name" value="HemJ"/>
    <property type="match status" value="1"/>
</dbReference>
<dbReference type="AlphaFoldDB" id="A0A4Y3TX73"/>
<dbReference type="UniPathway" id="UPA00251">
    <property type="reaction ID" value="UER00324"/>
</dbReference>
<feature type="transmembrane region" description="Helical" evidence="14">
    <location>
        <begin position="12"/>
        <end position="31"/>
    </location>
</feature>
<evidence type="ECO:0000256" key="8">
    <source>
        <dbReference type="ARBA" id="ARBA00022723"/>
    </source>
</evidence>
<keyword evidence="10 14" id="KW-0560">Oxidoreductase</keyword>
<keyword evidence="6 14" id="KW-0349">Heme</keyword>
<dbReference type="GO" id="GO:0046872">
    <property type="term" value="F:metal ion binding"/>
    <property type="evidence" value="ECO:0007669"/>
    <property type="project" value="UniProtKB-UniRule"/>
</dbReference>
<evidence type="ECO:0000256" key="3">
    <source>
        <dbReference type="ARBA" id="ARBA00006501"/>
    </source>
</evidence>
<protein>
    <recommendedName>
        <fullName evidence="4 14">Protoporphyrinogen IX oxidase</fullName>
        <shortName evidence="14">PPO</shortName>
        <ecNumber evidence="14 15">1.3.99.-</ecNumber>
    </recommendedName>
</protein>
<dbReference type="Pfam" id="PF03653">
    <property type="entry name" value="UPF0093"/>
    <property type="match status" value="1"/>
</dbReference>
<reference evidence="16 17" key="1">
    <citation type="submission" date="2019-06" db="EMBL/GenBank/DDBJ databases">
        <title>Whole genome shotgun sequence of Acetobacter peroxydans NBRC 13755.</title>
        <authorList>
            <person name="Hosoyama A."/>
            <person name="Uohara A."/>
            <person name="Ohji S."/>
            <person name="Ichikawa N."/>
        </authorList>
    </citation>
    <scope>NUCLEOTIDE SEQUENCE [LARGE SCALE GENOMIC DNA]</scope>
    <source>
        <strain evidence="16 17">NBRC 13755</strain>
    </source>
</reference>
<comment type="catalytic activity">
    <reaction evidence="13 14 15">
        <text>protoporphyrinogen IX + 3 A = protoporphyrin IX + 3 AH2</text>
        <dbReference type="Rhea" id="RHEA:62000"/>
        <dbReference type="ChEBI" id="CHEBI:13193"/>
        <dbReference type="ChEBI" id="CHEBI:17499"/>
        <dbReference type="ChEBI" id="CHEBI:57306"/>
        <dbReference type="ChEBI" id="CHEBI:57307"/>
    </reaction>
</comment>
<dbReference type="GO" id="GO:0005886">
    <property type="term" value="C:plasma membrane"/>
    <property type="evidence" value="ECO:0007669"/>
    <property type="project" value="UniProtKB-SubCell"/>
</dbReference>
<comment type="function">
    <text evidence="14 15">Catalyzes the oxidation of protoporphyrinogen IX to protoporphyrin IX.</text>
</comment>
<dbReference type="Proteomes" id="UP000317730">
    <property type="component" value="Unassembled WGS sequence"/>
</dbReference>
<dbReference type="OrthoDB" id="9800824at2"/>
<dbReference type="PIRSF" id="PIRSF004638">
    <property type="entry name" value="UCP004638"/>
    <property type="match status" value="1"/>
</dbReference>
<evidence type="ECO:0000256" key="12">
    <source>
        <dbReference type="ARBA" id="ARBA00023136"/>
    </source>
</evidence>
<keyword evidence="11 14" id="KW-0408">Iron</keyword>
<evidence type="ECO:0000256" key="5">
    <source>
        <dbReference type="ARBA" id="ARBA00022475"/>
    </source>
</evidence>
<sequence>MVIDALLPWMRWLLAFHIMSVMAWMAGLFYLPRLFVYHCQVVPGTAESERFKLMERRLLRAITTPAMLSSFLFGGLLVLTPGAVDWHGGWWHLKLLCVVLMAGFHGLCARWRRDFAHDANRRSEKFYRFANEVPTLLMIVIVIMVVVRPF</sequence>
<evidence type="ECO:0000256" key="11">
    <source>
        <dbReference type="ARBA" id="ARBA00023004"/>
    </source>
</evidence>
<organism evidence="16 17">
    <name type="scientific">Acetobacter peroxydans</name>
    <dbReference type="NCBI Taxonomy" id="104098"/>
    <lineage>
        <taxon>Bacteria</taxon>
        <taxon>Pseudomonadati</taxon>
        <taxon>Pseudomonadota</taxon>
        <taxon>Alphaproteobacteria</taxon>
        <taxon>Acetobacterales</taxon>
        <taxon>Acetobacteraceae</taxon>
        <taxon>Acetobacter</taxon>
    </lineage>
</organism>
<evidence type="ECO:0000256" key="10">
    <source>
        <dbReference type="ARBA" id="ARBA00023002"/>
    </source>
</evidence>
<evidence type="ECO:0000256" key="4">
    <source>
        <dbReference type="ARBA" id="ARBA00017504"/>
    </source>
</evidence>
<comment type="similarity">
    <text evidence="3 14 15">Belongs to the HemJ family.</text>
</comment>
<evidence type="ECO:0000256" key="14">
    <source>
        <dbReference type="HAMAP-Rule" id="MF_02239"/>
    </source>
</evidence>
<evidence type="ECO:0000256" key="1">
    <source>
        <dbReference type="ARBA" id="ARBA00004651"/>
    </source>
</evidence>
<dbReference type="EMBL" id="BJMV01000006">
    <property type="protein sequence ID" value="GEB85590.1"/>
    <property type="molecule type" value="Genomic_DNA"/>
</dbReference>